<sequence>MLKKRRFLDHETEEMDMQLAALVKKAAECQQICNTHDTELVYPGLPPQLSALNNLDSITALSSDVIEDLKSKVTEFQDQVRKDANDWENYAKQLKQALDLTLVLITLRSEQSHKRRKQDVDGERSRAGSPPSRKASVADIYEPTKLNDKESDATLSREKESNQPNNNSKDNTDSGSELTVGRQIAFKLPQSAVDEWIQCEITRIITPGYRFEVRDPEPDENGNPGKSYQCRIKDIMLLPLKGQSITPLPSGSIVLAQYPETTAFYKATVSSYNPKKRVYYLRFEGEEDYQKQTEVDDTLVLPIKR</sequence>
<evidence type="ECO:0000313" key="4">
    <source>
        <dbReference type="Proteomes" id="UP001362899"/>
    </source>
</evidence>
<feature type="compositionally biased region" description="Basic and acidic residues" evidence="1">
    <location>
        <begin position="145"/>
        <end position="161"/>
    </location>
</feature>
<reference evidence="3 4" key="1">
    <citation type="journal article" date="2023" name="Elife">
        <title>Identification of key yeast species and microbe-microbe interactions impacting larval growth of Drosophila in the wild.</title>
        <authorList>
            <person name="Mure A."/>
            <person name="Sugiura Y."/>
            <person name="Maeda R."/>
            <person name="Honda K."/>
            <person name="Sakurai N."/>
            <person name="Takahashi Y."/>
            <person name="Watada M."/>
            <person name="Katoh T."/>
            <person name="Gotoh A."/>
            <person name="Gotoh Y."/>
            <person name="Taniguchi I."/>
            <person name="Nakamura K."/>
            <person name="Hayashi T."/>
            <person name="Katayama T."/>
            <person name="Uemura T."/>
            <person name="Hattori Y."/>
        </authorList>
    </citation>
    <scope>NUCLEOTIDE SEQUENCE [LARGE SCALE GENOMIC DNA]</scope>
    <source>
        <strain evidence="3 4">SB-73</strain>
    </source>
</reference>
<dbReference type="PROSITE" id="PS51518">
    <property type="entry name" value="SGF29_C"/>
    <property type="match status" value="1"/>
</dbReference>
<evidence type="ECO:0000256" key="1">
    <source>
        <dbReference type="SAM" id="MobiDB-lite"/>
    </source>
</evidence>
<dbReference type="Gene3D" id="2.30.30.140">
    <property type="match status" value="1"/>
</dbReference>
<feature type="domain" description="SGF29 C-terminal" evidence="2">
    <location>
        <begin position="174"/>
        <end position="305"/>
    </location>
</feature>
<name>A0AAV5RE72_STABA</name>
<feature type="region of interest" description="Disordered" evidence="1">
    <location>
        <begin position="112"/>
        <end position="177"/>
    </location>
</feature>
<organism evidence="3 4">
    <name type="scientific">Starmerella bacillaris</name>
    <name type="common">Yeast</name>
    <name type="synonym">Candida zemplinina</name>
    <dbReference type="NCBI Taxonomy" id="1247836"/>
    <lineage>
        <taxon>Eukaryota</taxon>
        <taxon>Fungi</taxon>
        <taxon>Dikarya</taxon>
        <taxon>Ascomycota</taxon>
        <taxon>Saccharomycotina</taxon>
        <taxon>Dipodascomycetes</taxon>
        <taxon>Dipodascales</taxon>
        <taxon>Trichomonascaceae</taxon>
        <taxon>Starmerella</taxon>
    </lineage>
</organism>
<dbReference type="AlphaFoldDB" id="A0AAV5RE72"/>
<feature type="compositionally biased region" description="Polar residues" evidence="1">
    <location>
        <begin position="162"/>
        <end position="177"/>
    </location>
</feature>
<gene>
    <name evidence="3" type="ORF">DASB73_006230</name>
</gene>
<evidence type="ECO:0000313" key="3">
    <source>
        <dbReference type="EMBL" id="GMM49665.1"/>
    </source>
</evidence>
<dbReference type="PANTHER" id="PTHR21539">
    <property type="entry name" value="SAGA-ASSOCIATED FACTOR 29"/>
    <property type="match status" value="1"/>
</dbReference>
<dbReference type="InterPro" id="IPR010750">
    <property type="entry name" value="SGF29_tudor-like_dom"/>
</dbReference>
<dbReference type="PANTHER" id="PTHR21539:SF0">
    <property type="entry name" value="SAGA-ASSOCIATED FACTOR 29"/>
    <property type="match status" value="1"/>
</dbReference>
<dbReference type="InterPro" id="IPR047288">
    <property type="entry name" value="Tudor_SGF29_rpt1"/>
</dbReference>
<comment type="caution">
    <text evidence="3">The sequence shown here is derived from an EMBL/GenBank/DDBJ whole genome shotgun (WGS) entry which is preliminary data.</text>
</comment>
<dbReference type="Proteomes" id="UP001362899">
    <property type="component" value="Unassembled WGS sequence"/>
</dbReference>
<dbReference type="CDD" id="cd20393">
    <property type="entry name" value="Tudor_SGF29_rpt1"/>
    <property type="match status" value="1"/>
</dbReference>
<protein>
    <submittedName>
        <fullName evidence="3">Sgf29 protein</fullName>
    </submittedName>
</protein>
<dbReference type="GO" id="GO:0000124">
    <property type="term" value="C:SAGA complex"/>
    <property type="evidence" value="ECO:0007669"/>
    <property type="project" value="InterPro"/>
</dbReference>
<dbReference type="Pfam" id="PF07039">
    <property type="entry name" value="SGF29_Tudor"/>
    <property type="match status" value="1"/>
</dbReference>
<dbReference type="InterPro" id="IPR037802">
    <property type="entry name" value="SGF29"/>
</dbReference>
<dbReference type="EMBL" id="BTGC01000003">
    <property type="protein sequence ID" value="GMM49665.1"/>
    <property type="molecule type" value="Genomic_DNA"/>
</dbReference>
<keyword evidence="4" id="KW-1185">Reference proteome</keyword>
<evidence type="ECO:0000259" key="2">
    <source>
        <dbReference type="PROSITE" id="PS51518"/>
    </source>
</evidence>
<proteinExistence type="predicted"/>
<accession>A0AAV5RE72</accession>